<evidence type="ECO:0000256" key="4">
    <source>
        <dbReference type="ARBA" id="ARBA00022723"/>
    </source>
</evidence>
<comment type="caution">
    <text evidence="12">The sequence shown here is derived from an EMBL/GenBank/DDBJ whole genome shotgun (WGS) entry which is preliminary data.</text>
</comment>
<dbReference type="EMBL" id="LCSD01000001">
    <property type="protein sequence ID" value="KKW47977.1"/>
    <property type="molecule type" value="Genomic_DNA"/>
</dbReference>
<keyword evidence="10" id="KW-0413">Isomerase</keyword>
<evidence type="ECO:0000256" key="10">
    <source>
        <dbReference type="ARBA" id="ARBA00023235"/>
    </source>
</evidence>
<dbReference type="PRINTS" id="PR00418">
    <property type="entry name" value="TPI2FAMILY"/>
</dbReference>
<evidence type="ECO:0000313" key="13">
    <source>
        <dbReference type="Proteomes" id="UP000034789"/>
    </source>
</evidence>
<dbReference type="PANTHER" id="PTHR45866">
    <property type="entry name" value="DNA GYRASE/TOPOISOMERASE SUBUNIT B"/>
    <property type="match status" value="1"/>
</dbReference>
<evidence type="ECO:0000256" key="7">
    <source>
        <dbReference type="ARBA" id="ARBA00022842"/>
    </source>
</evidence>
<dbReference type="GO" id="GO:0046872">
    <property type="term" value="F:metal ion binding"/>
    <property type="evidence" value="ECO:0007669"/>
    <property type="project" value="UniProtKB-KW"/>
</dbReference>
<dbReference type="PANTHER" id="PTHR45866:SF1">
    <property type="entry name" value="DNA GYRASE SUBUNIT B, MITOCHONDRIAL"/>
    <property type="match status" value="1"/>
</dbReference>
<evidence type="ECO:0000256" key="9">
    <source>
        <dbReference type="ARBA" id="ARBA00023125"/>
    </source>
</evidence>
<dbReference type="InterPro" id="IPR018522">
    <property type="entry name" value="TopoIIA_CS"/>
</dbReference>
<dbReference type="PROSITE" id="PS50880">
    <property type="entry name" value="TOPRIM"/>
    <property type="match status" value="1"/>
</dbReference>
<evidence type="ECO:0000313" key="12">
    <source>
        <dbReference type="EMBL" id="KKW47977.1"/>
    </source>
</evidence>
<keyword evidence="8" id="KW-0799">Topoisomerase</keyword>
<dbReference type="InterPro" id="IPR000565">
    <property type="entry name" value="Topo_IIA_B"/>
</dbReference>
<dbReference type="Pfam" id="PF00986">
    <property type="entry name" value="DNA_gyraseB_C"/>
    <property type="match status" value="1"/>
</dbReference>
<dbReference type="Proteomes" id="UP000034789">
    <property type="component" value="Unassembled WGS sequence"/>
</dbReference>
<dbReference type="InterPro" id="IPR006171">
    <property type="entry name" value="TOPRIM_dom"/>
</dbReference>
<protein>
    <recommendedName>
        <fullName evidence="3">DNA topoisomerase (ATP-hydrolyzing)</fullName>
        <ecNumber evidence="3">5.6.2.2</ecNumber>
    </recommendedName>
</protein>
<dbReference type="GO" id="GO:0005524">
    <property type="term" value="F:ATP binding"/>
    <property type="evidence" value="ECO:0007669"/>
    <property type="project" value="UniProtKB-KW"/>
</dbReference>
<sequence>MTLPGKLADCQTKRAEEAELFIVEGDSAGGTAKMGRDRRIQAILPLRGKILNIERARLDKMLSSEQIKNLVVALGTAIGDIFDIAKLRYHKVIIATDADVDGAHIRTLLLTLLYRHFRPVIDGGYIYIAQPPLFKIKKGKEIFYAYSDAERVKIAGKEMEVEEVDSQQLTVDGGEEIESSKPAARSSKLSIQRYKGLGEMNAEELWETTMDPARRILKQVTVEDAQEADKIFDMLMGTDVPARKSFIQSHAKEATLDI</sequence>
<dbReference type="PROSITE" id="PS00177">
    <property type="entry name" value="TOPOISOMERASE_II"/>
    <property type="match status" value="1"/>
</dbReference>
<feature type="domain" description="Toprim" evidence="11">
    <location>
        <begin position="18"/>
        <end position="132"/>
    </location>
</feature>
<dbReference type="SUPFAM" id="SSF56719">
    <property type="entry name" value="Type II DNA topoisomerase"/>
    <property type="match status" value="1"/>
</dbReference>
<dbReference type="SMART" id="SM00433">
    <property type="entry name" value="TOP2c"/>
    <property type="match status" value="1"/>
</dbReference>
<evidence type="ECO:0000256" key="8">
    <source>
        <dbReference type="ARBA" id="ARBA00023029"/>
    </source>
</evidence>
<accession>A0A0G2B238</accession>
<keyword evidence="4" id="KW-0479">Metal-binding</keyword>
<comment type="similarity">
    <text evidence="2">Belongs to the type II topoisomerase GyrB family.</text>
</comment>
<keyword evidence="9" id="KW-0238">DNA-binding</keyword>
<dbReference type="InterPro" id="IPR002288">
    <property type="entry name" value="DNA_gyrase_B_C"/>
</dbReference>
<evidence type="ECO:0000256" key="5">
    <source>
        <dbReference type="ARBA" id="ARBA00022741"/>
    </source>
</evidence>
<keyword evidence="5" id="KW-0547">Nucleotide-binding</keyword>
<dbReference type="InterPro" id="IPR001241">
    <property type="entry name" value="Topo_IIA"/>
</dbReference>
<reference evidence="12 13" key="1">
    <citation type="journal article" date="2015" name="Nature">
        <title>rRNA introns, odd ribosomes, and small enigmatic genomes across a large radiation of phyla.</title>
        <authorList>
            <person name="Brown C.T."/>
            <person name="Hug L.A."/>
            <person name="Thomas B.C."/>
            <person name="Sharon I."/>
            <person name="Castelle C.J."/>
            <person name="Singh A."/>
            <person name="Wilkins M.J."/>
            <person name="Williams K.H."/>
            <person name="Banfield J.F."/>
        </authorList>
    </citation>
    <scope>NUCLEOTIDE SEQUENCE [LARGE SCALE GENOMIC DNA]</scope>
</reference>
<evidence type="ECO:0000256" key="1">
    <source>
        <dbReference type="ARBA" id="ARBA00000185"/>
    </source>
</evidence>
<organism evidence="12 13">
    <name type="scientific">Candidatus Kaiserbacteria bacterium GW2011_GWA2_58_9</name>
    <dbReference type="NCBI Taxonomy" id="1618672"/>
    <lineage>
        <taxon>Bacteria</taxon>
        <taxon>Candidatus Kaiseribacteriota</taxon>
    </lineage>
</organism>
<gene>
    <name evidence="12" type="ORF">UY98_C0001G0024</name>
</gene>
<evidence type="ECO:0000256" key="6">
    <source>
        <dbReference type="ARBA" id="ARBA00022840"/>
    </source>
</evidence>
<evidence type="ECO:0000259" key="11">
    <source>
        <dbReference type="PROSITE" id="PS50880"/>
    </source>
</evidence>
<dbReference type="GO" id="GO:0006265">
    <property type="term" value="P:DNA topological change"/>
    <property type="evidence" value="ECO:0007669"/>
    <property type="project" value="InterPro"/>
</dbReference>
<dbReference type="GO" id="GO:0003677">
    <property type="term" value="F:DNA binding"/>
    <property type="evidence" value="ECO:0007669"/>
    <property type="project" value="UniProtKB-KW"/>
</dbReference>
<evidence type="ECO:0000256" key="2">
    <source>
        <dbReference type="ARBA" id="ARBA00010708"/>
    </source>
</evidence>
<evidence type="ECO:0000256" key="3">
    <source>
        <dbReference type="ARBA" id="ARBA00012895"/>
    </source>
</evidence>
<keyword evidence="7" id="KW-0460">Magnesium</keyword>
<dbReference type="InterPro" id="IPR013759">
    <property type="entry name" value="Topo_IIA_B_C"/>
</dbReference>
<keyword evidence="6" id="KW-0067">ATP-binding</keyword>
<dbReference type="PATRIC" id="fig|1618672.3.peg.26"/>
<dbReference type="PRINTS" id="PR01159">
    <property type="entry name" value="DNAGYRASEB"/>
</dbReference>
<dbReference type="InterPro" id="IPR013760">
    <property type="entry name" value="Topo_IIA-like_dom_sf"/>
</dbReference>
<name>A0A0G2B238_9BACT</name>
<dbReference type="GO" id="GO:0003918">
    <property type="term" value="F:DNA topoisomerase type II (double strand cut, ATP-hydrolyzing) activity"/>
    <property type="evidence" value="ECO:0007669"/>
    <property type="project" value="UniProtKB-EC"/>
</dbReference>
<comment type="catalytic activity">
    <reaction evidence="1">
        <text>ATP-dependent breakage, passage and rejoining of double-stranded DNA.</text>
        <dbReference type="EC" id="5.6.2.2"/>
    </reaction>
</comment>
<proteinExistence type="inferred from homology"/>
<dbReference type="AlphaFoldDB" id="A0A0G2B238"/>
<dbReference type="Gene3D" id="3.40.50.670">
    <property type="match status" value="1"/>
</dbReference>
<dbReference type="FunFam" id="3.40.50.670:FF:000002">
    <property type="entry name" value="DNA gyrase subunit B"/>
    <property type="match status" value="1"/>
</dbReference>
<dbReference type="Pfam" id="PF01751">
    <property type="entry name" value="Toprim"/>
    <property type="match status" value="1"/>
</dbReference>
<dbReference type="EC" id="5.6.2.2" evidence="3"/>